<gene>
    <name evidence="1" type="ORF">DSCA_47770</name>
</gene>
<reference evidence="1 2" key="1">
    <citation type="submission" date="2019-11" db="EMBL/GenBank/DDBJ databases">
        <title>Comparative genomics of hydrocarbon-degrading Desulfosarcina strains.</title>
        <authorList>
            <person name="Watanabe M."/>
            <person name="Kojima H."/>
            <person name="Fukui M."/>
        </authorList>
    </citation>
    <scope>NUCLEOTIDE SEQUENCE [LARGE SCALE GENOMIC DNA]</scope>
    <source>
        <strain evidence="1 2">PL12</strain>
    </source>
</reference>
<dbReference type="EMBL" id="AP021874">
    <property type="protein sequence ID" value="BBO70847.1"/>
    <property type="molecule type" value="Genomic_DNA"/>
</dbReference>
<proteinExistence type="predicted"/>
<dbReference type="Gene3D" id="3.90.1720.10">
    <property type="entry name" value="endopeptidase domain like (from Nostoc punctiforme)"/>
    <property type="match status" value="1"/>
</dbReference>
<evidence type="ECO:0000313" key="1">
    <source>
        <dbReference type="EMBL" id="BBO70847.1"/>
    </source>
</evidence>
<name>A0A5K7Z2F2_9BACT</name>
<sequence length="221" mass="25063">MTIERKDYSEVRTMMKPGDVIAFGGKGHFSELIKFATRSDVSHVGVILQTRVVDDTTGRFFNQIIESTSLNDYSGVVISRLSDRLNTYDGEMWWLPLNESLRSKKFDSERFYNFLFNQARERKGYDVPQALQSAVDVLDDLPFGLHGPGYNREDFSRFFCSELVAAGLEKAGTVGPVNASEVTPIDLCRWNIYAGTYYQLKGQAEKQISRYNALDPAAWNV</sequence>
<dbReference type="Proteomes" id="UP000427906">
    <property type="component" value="Chromosome"/>
</dbReference>
<protein>
    <recommendedName>
        <fullName evidence="3">Peptidoglycan peptidase</fullName>
    </recommendedName>
</protein>
<keyword evidence="2" id="KW-1185">Reference proteome</keyword>
<dbReference type="KEGG" id="dalk:DSCA_47770"/>
<dbReference type="InterPro" id="IPR038765">
    <property type="entry name" value="Papain-like_cys_pep_sf"/>
</dbReference>
<accession>A0A5K7Z2F2</accession>
<evidence type="ECO:0008006" key="3">
    <source>
        <dbReference type="Google" id="ProtNLM"/>
    </source>
</evidence>
<dbReference type="RefSeq" id="WP_155318762.1">
    <property type="nucleotide sequence ID" value="NZ_AP021874.1"/>
</dbReference>
<dbReference type="AlphaFoldDB" id="A0A5K7Z2F2"/>
<evidence type="ECO:0000313" key="2">
    <source>
        <dbReference type="Proteomes" id="UP000427906"/>
    </source>
</evidence>
<dbReference type="SUPFAM" id="SSF54001">
    <property type="entry name" value="Cysteine proteinases"/>
    <property type="match status" value="1"/>
</dbReference>
<dbReference type="OrthoDB" id="452735at2"/>
<organism evidence="1 2">
    <name type="scientific">Desulfosarcina alkanivorans</name>
    <dbReference type="NCBI Taxonomy" id="571177"/>
    <lineage>
        <taxon>Bacteria</taxon>
        <taxon>Pseudomonadati</taxon>
        <taxon>Thermodesulfobacteriota</taxon>
        <taxon>Desulfobacteria</taxon>
        <taxon>Desulfobacterales</taxon>
        <taxon>Desulfosarcinaceae</taxon>
        <taxon>Desulfosarcina</taxon>
    </lineage>
</organism>